<organism evidence="1 2">
    <name type="scientific">Streptomyces rhizosphaericus</name>
    <dbReference type="NCBI Taxonomy" id="114699"/>
    <lineage>
        <taxon>Bacteria</taxon>
        <taxon>Bacillati</taxon>
        <taxon>Actinomycetota</taxon>
        <taxon>Actinomycetes</taxon>
        <taxon>Kitasatosporales</taxon>
        <taxon>Streptomycetaceae</taxon>
        <taxon>Streptomyces</taxon>
        <taxon>Streptomyces violaceusniger group</taxon>
    </lineage>
</organism>
<dbReference type="EMBL" id="BAAAIE010000024">
    <property type="protein sequence ID" value="GAA0981869.1"/>
    <property type="molecule type" value="Genomic_DNA"/>
</dbReference>
<accession>A0ABN1SC99</accession>
<keyword evidence="2" id="KW-1185">Reference proteome</keyword>
<sequence>MWSANTPRSSTAWIDNARQRALIIAAALDKGRAVQPLPASGAGDDAARVIDSRGRVVAASANVAGEPALCRVGGAGPCP</sequence>
<gene>
    <name evidence="1" type="ORF">GCM10009576_041370</name>
</gene>
<proteinExistence type="predicted"/>
<dbReference type="Proteomes" id="UP001500033">
    <property type="component" value="Unassembled WGS sequence"/>
</dbReference>
<protein>
    <submittedName>
        <fullName evidence="1">Uncharacterized protein</fullName>
    </submittedName>
</protein>
<comment type="caution">
    <text evidence="1">The sequence shown here is derived from an EMBL/GenBank/DDBJ whole genome shotgun (WGS) entry which is preliminary data.</text>
</comment>
<name>A0ABN1SC99_9ACTN</name>
<evidence type="ECO:0000313" key="2">
    <source>
        <dbReference type="Proteomes" id="UP001500033"/>
    </source>
</evidence>
<evidence type="ECO:0000313" key="1">
    <source>
        <dbReference type="EMBL" id="GAA0981869.1"/>
    </source>
</evidence>
<reference evidence="1 2" key="1">
    <citation type="journal article" date="2019" name="Int. J. Syst. Evol. Microbiol.">
        <title>The Global Catalogue of Microorganisms (GCM) 10K type strain sequencing project: providing services to taxonomists for standard genome sequencing and annotation.</title>
        <authorList>
            <consortium name="The Broad Institute Genomics Platform"/>
            <consortium name="The Broad Institute Genome Sequencing Center for Infectious Disease"/>
            <person name="Wu L."/>
            <person name="Ma J."/>
        </authorList>
    </citation>
    <scope>NUCLEOTIDE SEQUENCE [LARGE SCALE GENOMIC DNA]</scope>
    <source>
        <strain evidence="1 2">JCM 11445</strain>
    </source>
</reference>